<dbReference type="SUPFAM" id="SSF54427">
    <property type="entry name" value="NTF2-like"/>
    <property type="match status" value="1"/>
</dbReference>
<evidence type="ECO:0008006" key="3">
    <source>
        <dbReference type="Google" id="ProtNLM"/>
    </source>
</evidence>
<dbReference type="PANTHER" id="PTHR38436:SF3">
    <property type="entry name" value="CARBOXYMETHYLENEBUTENOLIDASE-RELATED"/>
    <property type="match status" value="1"/>
</dbReference>
<dbReference type="Gene3D" id="3.10.450.50">
    <property type="match status" value="1"/>
</dbReference>
<sequence length="349" mass="39070">MASFLSFSKKAARLCITADADVFDSEFLGSWTLEGFDVVYLTFTKDTTTFVHELENIKHGLSVSESYAVICFGHAAAFCLEYFLKSPNTARISALVAYYPTSIPDPVVDYPPHLRVLVHFANQGVDVIYPSAGRAHKSYREVRSISSGIGTGDRLRMGYVAYVYTGARQGFAEKNLTEYNRISAQLAWSRTLKVLQRAFQRETDLEQAWDDIQEGRYFSCETSNSLDKFDKKAPSVIYAPTRQGATGTAELSNFYESNFGGKAPSSMRLRLLSRTVSADRVVDELYMSFKHSQKMDWILPDVPPTNKHVEITLIDMGSFRGGKLCSEKVYWDQASVLVQAGLIDSKLVP</sequence>
<proteinExistence type="predicted"/>
<dbReference type="Proteomes" id="UP001610335">
    <property type="component" value="Unassembled WGS sequence"/>
</dbReference>
<gene>
    <name evidence="1" type="ORF">BDW59DRAFT_166911</name>
</gene>
<dbReference type="InterPro" id="IPR009959">
    <property type="entry name" value="Cyclase_SnoaL-like"/>
</dbReference>
<protein>
    <recommendedName>
        <fullName evidence="3">SnoaL-like domain-containing protein</fullName>
    </recommendedName>
</protein>
<accession>A0ABR4HI19</accession>
<organism evidence="1 2">
    <name type="scientific">Aspergillus cavernicola</name>
    <dbReference type="NCBI Taxonomy" id="176166"/>
    <lineage>
        <taxon>Eukaryota</taxon>
        <taxon>Fungi</taxon>
        <taxon>Dikarya</taxon>
        <taxon>Ascomycota</taxon>
        <taxon>Pezizomycotina</taxon>
        <taxon>Eurotiomycetes</taxon>
        <taxon>Eurotiomycetidae</taxon>
        <taxon>Eurotiales</taxon>
        <taxon>Aspergillaceae</taxon>
        <taxon>Aspergillus</taxon>
        <taxon>Aspergillus subgen. Nidulantes</taxon>
    </lineage>
</organism>
<dbReference type="InterPro" id="IPR032710">
    <property type="entry name" value="NTF2-like_dom_sf"/>
</dbReference>
<dbReference type="PANTHER" id="PTHR38436">
    <property type="entry name" value="POLYKETIDE CYCLASE SNOAL-LIKE DOMAIN"/>
    <property type="match status" value="1"/>
</dbReference>
<keyword evidence="2" id="KW-1185">Reference proteome</keyword>
<evidence type="ECO:0000313" key="1">
    <source>
        <dbReference type="EMBL" id="KAL2815057.1"/>
    </source>
</evidence>
<dbReference type="Gene3D" id="3.40.50.1820">
    <property type="entry name" value="alpha/beta hydrolase"/>
    <property type="match status" value="1"/>
</dbReference>
<dbReference type="InterPro" id="IPR029058">
    <property type="entry name" value="AB_hydrolase_fold"/>
</dbReference>
<comment type="caution">
    <text evidence="1">The sequence shown here is derived from an EMBL/GenBank/DDBJ whole genome shotgun (WGS) entry which is preliminary data.</text>
</comment>
<name>A0ABR4HI19_9EURO</name>
<reference evidence="1 2" key="1">
    <citation type="submission" date="2024-07" db="EMBL/GenBank/DDBJ databases">
        <title>Section-level genome sequencing and comparative genomics of Aspergillus sections Usti and Cavernicolus.</title>
        <authorList>
            <consortium name="Lawrence Berkeley National Laboratory"/>
            <person name="Nybo J.L."/>
            <person name="Vesth T.C."/>
            <person name="Theobald S."/>
            <person name="Frisvad J.C."/>
            <person name="Larsen T.O."/>
            <person name="Kjaerboelling I."/>
            <person name="Rothschild-Mancinelli K."/>
            <person name="Lyhne E.K."/>
            <person name="Kogle M.E."/>
            <person name="Barry K."/>
            <person name="Clum A."/>
            <person name="Na H."/>
            <person name="Ledsgaard L."/>
            <person name="Lin J."/>
            <person name="Lipzen A."/>
            <person name="Kuo A."/>
            <person name="Riley R."/>
            <person name="Mondo S."/>
            <person name="LaButti K."/>
            <person name="Haridas S."/>
            <person name="Pangalinan J."/>
            <person name="Salamov A.A."/>
            <person name="Simmons B.A."/>
            <person name="Magnuson J.K."/>
            <person name="Chen J."/>
            <person name="Drula E."/>
            <person name="Henrissat B."/>
            <person name="Wiebenga A."/>
            <person name="Lubbers R.J."/>
            <person name="Gomes A.C."/>
            <person name="Makela M.R."/>
            <person name="Stajich J."/>
            <person name="Grigoriev I.V."/>
            <person name="Mortensen U.H."/>
            <person name="De vries R.P."/>
            <person name="Baker S.E."/>
            <person name="Andersen M.R."/>
        </authorList>
    </citation>
    <scope>NUCLEOTIDE SEQUENCE [LARGE SCALE GENOMIC DNA]</scope>
    <source>
        <strain evidence="1 2">CBS 600.67</strain>
    </source>
</reference>
<evidence type="ECO:0000313" key="2">
    <source>
        <dbReference type="Proteomes" id="UP001610335"/>
    </source>
</evidence>
<dbReference type="EMBL" id="JBFXLS010000116">
    <property type="protein sequence ID" value="KAL2815057.1"/>
    <property type="molecule type" value="Genomic_DNA"/>
</dbReference>